<gene>
    <name evidence="2" type="ORF">DES41_102251</name>
</gene>
<dbReference type="CDD" id="cd16328">
    <property type="entry name" value="RseA_N"/>
    <property type="match status" value="1"/>
</dbReference>
<sequence length="226" mass="23688">MQVTTMNQDEVLKLHERLSALADGELGGDETAQLMAAPQAGHDGLHTTWQTYHLIGDVLRGGEQTAVHASSDFLSRLQTRLAQEPPLVPARPVAVPVAEPVAEPVAVAVRGREPANDASFRWKMVAGCASFVAVAALAWTVVGGAGTAVPQPQMAAVQAPVLEASAAPQVVEQEVRLPSGEAQVMLRDARLDELLAAHKQAGSSSALQMPVPAGLLRSATFTASER</sequence>
<name>A0A368Y6V1_9BURK</name>
<dbReference type="SUPFAM" id="SSF89069">
    <property type="entry name" value="N-terminal, cytoplasmic domain of anti-sigmaE factor RseA"/>
    <property type="match status" value="1"/>
</dbReference>
<keyword evidence="3" id="KW-1185">Reference proteome</keyword>
<dbReference type="PANTHER" id="PTHR38104:SF1">
    <property type="entry name" value="ANTI-SIGMA-E FACTOR RSEA"/>
    <property type="match status" value="1"/>
</dbReference>
<dbReference type="Gene3D" id="1.10.10.880">
    <property type="entry name" value="Anti sigma-E protein RseA, N-terminal domain"/>
    <property type="match status" value="1"/>
</dbReference>
<dbReference type="Pfam" id="PF03872">
    <property type="entry name" value="RseA_N"/>
    <property type="match status" value="1"/>
</dbReference>
<feature type="domain" description="Anti sigma-E protein RseA N-terminal" evidence="1">
    <location>
        <begin position="15"/>
        <end position="93"/>
    </location>
</feature>
<accession>A0A368Y6V1</accession>
<dbReference type="InterPro" id="IPR005572">
    <property type="entry name" value="Anti-sigma_E_RseA_N"/>
</dbReference>
<dbReference type="PANTHER" id="PTHR38104">
    <property type="match status" value="1"/>
</dbReference>
<comment type="caution">
    <text evidence="2">The sequence shown here is derived from an EMBL/GenBank/DDBJ whole genome shotgun (WGS) entry which is preliminary data.</text>
</comment>
<evidence type="ECO:0000313" key="2">
    <source>
        <dbReference type="EMBL" id="RCW73934.1"/>
    </source>
</evidence>
<dbReference type="GO" id="GO:0016989">
    <property type="term" value="F:sigma factor antagonist activity"/>
    <property type="evidence" value="ECO:0007669"/>
    <property type="project" value="InterPro"/>
</dbReference>
<evidence type="ECO:0000259" key="1">
    <source>
        <dbReference type="Pfam" id="PF03872"/>
    </source>
</evidence>
<proteinExistence type="predicted"/>
<dbReference type="EMBL" id="QPJK01000002">
    <property type="protein sequence ID" value="RCW73934.1"/>
    <property type="molecule type" value="Genomic_DNA"/>
</dbReference>
<dbReference type="AlphaFoldDB" id="A0A368Y6V1"/>
<dbReference type="InterPro" id="IPR052383">
    <property type="entry name" value="Anti-sigma-E_RseA-like"/>
</dbReference>
<dbReference type="InterPro" id="IPR036147">
    <property type="entry name" value="Anti-sigma_E_RseA_N_sf"/>
</dbReference>
<dbReference type="Proteomes" id="UP000252884">
    <property type="component" value="Unassembled WGS sequence"/>
</dbReference>
<reference evidence="2 3" key="1">
    <citation type="submission" date="2018-07" db="EMBL/GenBank/DDBJ databases">
        <title>Genomic Encyclopedia of Type Strains, Phase IV (KMG-IV): sequencing the most valuable type-strain genomes for metagenomic binning, comparative biology and taxonomic classification.</title>
        <authorList>
            <person name="Goeker M."/>
        </authorList>
    </citation>
    <scope>NUCLEOTIDE SEQUENCE [LARGE SCALE GENOMIC DNA]</scope>
    <source>
        <strain evidence="2 3">DSM 21634</strain>
    </source>
</reference>
<organism evidence="2 3">
    <name type="scientific">Pseudorhodoferax soli</name>
    <dbReference type="NCBI Taxonomy" id="545864"/>
    <lineage>
        <taxon>Bacteria</taxon>
        <taxon>Pseudomonadati</taxon>
        <taxon>Pseudomonadota</taxon>
        <taxon>Betaproteobacteria</taxon>
        <taxon>Burkholderiales</taxon>
        <taxon>Comamonadaceae</taxon>
    </lineage>
</organism>
<protein>
    <submittedName>
        <fullName evidence="2">Sigma-E factor negative regulatory protein RseA</fullName>
    </submittedName>
</protein>
<evidence type="ECO:0000313" key="3">
    <source>
        <dbReference type="Proteomes" id="UP000252884"/>
    </source>
</evidence>